<dbReference type="STRING" id="1329250.WOSG25_060170"/>
<protein>
    <recommendedName>
        <fullName evidence="3">biotin--[biotin carboxyl-carrier protein] ligase</fullName>
        <ecNumber evidence="3">6.3.4.15</ecNumber>
    </recommendedName>
</protein>
<keyword evidence="1 5" id="KW-0436">Ligase</keyword>
<dbReference type="Pfam" id="PF03099">
    <property type="entry name" value="BPL_LplA_LipB"/>
    <property type="match status" value="1"/>
</dbReference>
<dbReference type="InterPro" id="IPR003142">
    <property type="entry name" value="BPL_C"/>
</dbReference>
<evidence type="ECO:0000256" key="2">
    <source>
        <dbReference type="ARBA" id="ARBA00023267"/>
    </source>
</evidence>
<dbReference type="GO" id="GO:0016740">
    <property type="term" value="F:transferase activity"/>
    <property type="evidence" value="ECO:0007669"/>
    <property type="project" value="UniProtKB-ARBA"/>
</dbReference>
<feature type="domain" description="BPL/LPL catalytic" evidence="4">
    <location>
        <begin position="12"/>
        <end position="189"/>
    </location>
</feature>
<dbReference type="EC" id="6.3.4.15" evidence="3"/>
<dbReference type="EMBL" id="DF820489">
    <property type="protein sequence ID" value="GAK30899.1"/>
    <property type="molecule type" value="Genomic_DNA"/>
</dbReference>
<sequence>MNAKEITAYLTTPAIEVLTFDTIDSTNTAAKRLIANGEITGTNALIANEQSAGYGRHGRSFYSPDATGLYLTVIQPLKQIKASPGLITTGIATVAAETLSNQLAVEVGIKWVNDLYYQERKVAGILVEQVEDATTSYLVIGFGLNLLTNTFPKGLANKAGALLTNVEVNRASLTAALIEAFIGYFESDSSAILARYRARSLVIGEYVELLLGQEKLKGRVKAINDQAGLVIETSTGQEKTLYAGEITKLYMTDWTVS</sequence>
<evidence type="ECO:0000256" key="1">
    <source>
        <dbReference type="ARBA" id="ARBA00022598"/>
    </source>
</evidence>
<dbReference type="GO" id="GO:0005737">
    <property type="term" value="C:cytoplasm"/>
    <property type="evidence" value="ECO:0007669"/>
    <property type="project" value="TreeGrafter"/>
</dbReference>
<dbReference type="NCBIfam" id="TIGR00121">
    <property type="entry name" value="birA_ligase"/>
    <property type="match status" value="1"/>
</dbReference>
<dbReference type="SUPFAM" id="SSF55681">
    <property type="entry name" value="Class II aaRS and biotin synthetases"/>
    <property type="match status" value="1"/>
</dbReference>
<dbReference type="PANTHER" id="PTHR12835">
    <property type="entry name" value="BIOTIN PROTEIN LIGASE"/>
    <property type="match status" value="1"/>
</dbReference>
<name>A0A069CTT4_WEIOS</name>
<dbReference type="CDD" id="cd16442">
    <property type="entry name" value="BPL"/>
    <property type="match status" value="1"/>
</dbReference>
<dbReference type="Gene3D" id="3.30.930.10">
    <property type="entry name" value="Bira Bifunctional Protein, Domain 2"/>
    <property type="match status" value="1"/>
</dbReference>
<dbReference type="Gene3D" id="2.30.30.100">
    <property type="match status" value="1"/>
</dbReference>
<dbReference type="RefSeq" id="WP_027698960.1">
    <property type="nucleotide sequence ID" value="NZ_DF820489.1"/>
</dbReference>
<dbReference type="AlphaFoldDB" id="A0A069CTT4"/>
<dbReference type="InterPro" id="IPR045864">
    <property type="entry name" value="aa-tRNA-synth_II/BPL/LPL"/>
</dbReference>
<reference evidence="6" key="1">
    <citation type="journal article" date="2014" name="Genome Announc.">
        <title>Draft genome sequence of Weissella oryzae SG25T, isolated from fermented rice grains.</title>
        <authorList>
            <person name="Tanizawa Y."/>
            <person name="Fujisawa T."/>
            <person name="Mochizuki T."/>
            <person name="Kaminuma E."/>
            <person name="Suzuki Y."/>
            <person name="Nakamura Y."/>
            <person name="Tohno M."/>
        </authorList>
    </citation>
    <scope>NUCLEOTIDE SEQUENCE [LARGE SCALE GENOMIC DNA]</scope>
    <source>
        <strain evidence="6">DSM 25784 / JCM 18191 / LMG 30913 / SG25</strain>
    </source>
</reference>
<proteinExistence type="predicted"/>
<keyword evidence="2" id="KW-0092">Biotin</keyword>
<dbReference type="InterPro" id="IPR004143">
    <property type="entry name" value="BPL_LPL_catalytic"/>
</dbReference>
<evidence type="ECO:0000313" key="6">
    <source>
        <dbReference type="Proteomes" id="UP000030643"/>
    </source>
</evidence>
<dbReference type="Pfam" id="PF02237">
    <property type="entry name" value="BPL_C"/>
    <property type="match status" value="1"/>
</dbReference>
<accession>A0A069CTT4</accession>
<dbReference type="GO" id="GO:0009249">
    <property type="term" value="P:protein lipoylation"/>
    <property type="evidence" value="ECO:0007669"/>
    <property type="project" value="UniProtKB-ARBA"/>
</dbReference>
<dbReference type="OrthoDB" id="9807064at2"/>
<dbReference type="PANTHER" id="PTHR12835:SF5">
    <property type="entry name" value="BIOTIN--PROTEIN LIGASE"/>
    <property type="match status" value="1"/>
</dbReference>
<dbReference type="InterPro" id="IPR004408">
    <property type="entry name" value="Biotin_CoA_COase_ligase"/>
</dbReference>
<dbReference type="GO" id="GO:0004077">
    <property type="term" value="F:biotin--[biotin carboxyl-carrier protein] ligase activity"/>
    <property type="evidence" value="ECO:0007669"/>
    <property type="project" value="UniProtKB-EC"/>
</dbReference>
<dbReference type="PROSITE" id="PS51733">
    <property type="entry name" value="BPL_LPL_CATALYTIC"/>
    <property type="match status" value="1"/>
</dbReference>
<organism evidence="5 6">
    <name type="scientific">Weissella oryzae (strain DSM 25784 / JCM 18191 / LMG 30913 / SG25)</name>
    <dbReference type="NCBI Taxonomy" id="1329250"/>
    <lineage>
        <taxon>Bacteria</taxon>
        <taxon>Bacillati</taxon>
        <taxon>Bacillota</taxon>
        <taxon>Bacilli</taxon>
        <taxon>Lactobacillales</taxon>
        <taxon>Lactobacillaceae</taxon>
        <taxon>Weissella</taxon>
    </lineage>
</organism>
<gene>
    <name evidence="5" type="primary">birA</name>
    <name evidence="5" type="ORF">WOSG25_060170</name>
</gene>
<keyword evidence="6" id="KW-1185">Reference proteome</keyword>
<dbReference type="eggNOG" id="COG0340">
    <property type="taxonomic scope" value="Bacteria"/>
</dbReference>
<evidence type="ECO:0000256" key="3">
    <source>
        <dbReference type="ARBA" id="ARBA00024227"/>
    </source>
</evidence>
<evidence type="ECO:0000259" key="4">
    <source>
        <dbReference type="PROSITE" id="PS51733"/>
    </source>
</evidence>
<dbReference type="Proteomes" id="UP000030643">
    <property type="component" value="Unassembled WGS sequence"/>
</dbReference>
<evidence type="ECO:0000313" key="5">
    <source>
        <dbReference type="EMBL" id="GAK30899.1"/>
    </source>
</evidence>